<evidence type="ECO:0000259" key="1">
    <source>
        <dbReference type="Pfam" id="PF04167"/>
    </source>
</evidence>
<name>A0AAX3MTF6_9BACL</name>
<dbReference type="EMBL" id="CP118108">
    <property type="protein sequence ID" value="WDI00537.1"/>
    <property type="molecule type" value="Genomic_DNA"/>
</dbReference>
<evidence type="ECO:0000313" key="3">
    <source>
        <dbReference type="EMBL" id="WDI00537.1"/>
    </source>
</evidence>
<accession>A0AAX3MTF6</accession>
<gene>
    <name evidence="2" type="ORF">PUW23_14965</name>
    <name evidence="3" type="ORF">PUW25_14710</name>
</gene>
<dbReference type="Proteomes" id="UP001220962">
    <property type="component" value="Chromosome"/>
</dbReference>
<feature type="domain" description="DUF402" evidence="1">
    <location>
        <begin position="47"/>
        <end position="127"/>
    </location>
</feature>
<evidence type="ECO:0000313" key="2">
    <source>
        <dbReference type="EMBL" id="WDH80840.1"/>
    </source>
</evidence>
<dbReference type="RefSeq" id="WP_047910404.1">
    <property type="nucleotide sequence ID" value="NZ_CP118101.1"/>
</dbReference>
<dbReference type="InterPro" id="IPR035930">
    <property type="entry name" value="FomD-like_sf"/>
</dbReference>
<protein>
    <submittedName>
        <fullName evidence="2">DUF402 domain-containing protein</fullName>
    </submittedName>
</protein>
<dbReference type="Proteomes" id="UP001221519">
    <property type="component" value="Chromosome"/>
</dbReference>
<dbReference type="InterPro" id="IPR007295">
    <property type="entry name" value="DUF402"/>
</dbReference>
<sequence>MKTFTVISRLGEFQGYGTSEVVFFDRYDELSQKVIRHYILMHEGVKIMHEPFGWTNEWYVDLVDIKMNNDGEIKLTDLYIDIVVEGKGPTYRLIDLEEYADAVSQGLIDIKDMNKHLAQVQMFLENYLHRGKVFPPKQIEELCKVNIGGEDNCR</sequence>
<keyword evidence="5" id="KW-1185">Reference proteome</keyword>
<evidence type="ECO:0000313" key="4">
    <source>
        <dbReference type="Proteomes" id="UP001220962"/>
    </source>
</evidence>
<reference evidence="2 5" key="1">
    <citation type="submission" date="2023-02" db="EMBL/GenBank/DDBJ databases">
        <title>Pathogen: clinical or host-associated sample.</title>
        <authorList>
            <person name="Hergert J."/>
            <person name="Casey R."/>
            <person name="Wagner J."/>
            <person name="Young E.L."/>
            <person name="Oakeson K.F."/>
        </authorList>
    </citation>
    <scope>NUCLEOTIDE SEQUENCE</scope>
    <source>
        <strain evidence="3 5">2022CK-00829</strain>
        <strain evidence="2">2022CK-00830</strain>
    </source>
</reference>
<organism evidence="2 4">
    <name type="scientific">Paenibacillus urinalis</name>
    <dbReference type="NCBI Taxonomy" id="521520"/>
    <lineage>
        <taxon>Bacteria</taxon>
        <taxon>Bacillati</taxon>
        <taxon>Bacillota</taxon>
        <taxon>Bacilli</taxon>
        <taxon>Bacillales</taxon>
        <taxon>Paenibacillaceae</taxon>
        <taxon>Paenibacillus</taxon>
    </lineage>
</organism>
<dbReference type="EMBL" id="CP118101">
    <property type="protein sequence ID" value="WDH80840.1"/>
    <property type="molecule type" value="Genomic_DNA"/>
</dbReference>
<dbReference type="Pfam" id="PF04167">
    <property type="entry name" value="DUF402"/>
    <property type="match status" value="1"/>
</dbReference>
<dbReference type="SUPFAM" id="SSF159234">
    <property type="entry name" value="FomD-like"/>
    <property type="match status" value="1"/>
</dbReference>
<proteinExistence type="predicted"/>
<dbReference type="Gene3D" id="2.40.380.10">
    <property type="entry name" value="FomD-like"/>
    <property type="match status" value="1"/>
</dbReference>
<dbReference type="AlphaFoldDB" id="A0AAX3MTF6"/>
<evidence type="ECO:0000313" key="5">
    <source>
        <dbReference type="Proteomes" id="UP001221519"/>
    </source>
</evidence>